<gene>
    <name evidence="2" type="ORF">Tci_153595</name>
</gene>
<dbReference type="AlphaFoldDB" id="A0A699GPU3"/>
<dbReference type="Pfam" id="PF17921">
    <property type="entry name" value="Integrase_H2C2"/>
    <property type="match status" value="1"/>
</dbReference>
<dbReference type="InterPro" id="IPR012337">
    <property type="entry name" value="RNaseH-like_sf"/>
</dbReference>
<dbReference type="InterPro" id="IPR041588">
    <property type="entry name" value="Integrase_H2C2"/>
</dbReference>
<reference evidence="2" key="1">
    <citation type="journal article" date="2019" name="Sci. Rep.">
        <title>Draft genome of Tanacetum cinerariifolium, the natural source of mosquito coil.</title>
        <authorList>
            <person name="Yamashiro T."/>
            <person name="Shiraishi A."/>
            <person name="Satake H."/>
            <person name="Nakayama K."/>
        </authorList>
    </citation>
    <scope>NUCLEOTIDE SEQUENCE</scope>
</reference>
<dbReference type="InterPro" id="IPR036397">
    <property type="entry name" value="RNaseH_sf"/>
</dbReference>
<evidence type="ECO:0000313" key="2">
    <source>
        <dbReference type="EMBL" id="GEV81618.1"/>
    </source>
</evidence>
<proteinExistence type="predicted"/>
<sequence>MISALVLALPYFEKEFTVETNALGVGIEEFLAVILALKRWRGYLLDSLVGGHVGVKDTLHKMCSLFYWRKMRRDIKRFVRECIRQRCKPNLSSYPGLLQPLPIPNTVLSSISMDFVKGLPKSQGRNVIMVVVDRLGKYSHFTAFVHPFNAAKELFKLLHVKLLMSTEYHPQTDGQTEIVNKGLECYLRRMCGENPKEWCNGFPWQNGVDKTLTAKEEVIKALKFHLKKSQERMKTPSDKHKKEREFMLKKCKGQQLNVGILPQYDNNGLIQSQPMAILERKLGKVSNAGVFVLAQ</sequence>
<dbReference type="PANTHER" id="PTHR37984">
    <property type="entry name" value="PROTEIN CBG26694"/>
    <property type="match status" value="1"/>
</dbReference>
<evidence type="ECO:0000259" key="1">
    <source>
        <dbReference type="Pfam" id="PF17921"/>
    </source>
</evidence>
<accession>A0A699GPU3</accession>
<dbReference type="Gene3D" id="1.10.340.70">
    <property type="match status" value="1"/>
</dbReference>
<dbReference type="InterPro" id="IPR050951">
    <property type="entry name" value="Retrovirus_Pol_polyprotein"/>
</dbReference>
<comment type="caution">
    <text evidence="2">The sequence shown here is derived from an EMBL/GenBank/DDBJ whole genome shotgun (WGS) entry which is preliminary data.</text>
</comment>
<dbReference type="EMBL" id="BKCJ010035226">
    <property type="protein sequence ID" value="GEV81618.1"/>
    <property type="molecule type" value="Genomic_DNA"/>
</dbReference>
<dbReference type="GO" id="GO:0003676">
    <property type="term" value="F:nucleic acid binding"/>
    <property type="evidence" value="ECO:0007669"/>
    <property type="project" value="InterPro"/>
</dbReference>
<name>A0A699GPU3_TANCI</name>
<protein>
    <submittedName>
        <fullName evidence="2">Retrotransposon-related protein</fullName>
    </submittedName>
</protein>
<dbReference type="Gene3D" id="3.30.420.10">
    <property type="entry name" value="Ribonuclease H-like superfamily/Ribonuclease H"/>
    <property type="match status" value="1"/>
</dbReference>
<dbReference type="SUPFAM" id="SSF53098">
    <property type="entry name" value="Ribonuclease H-like"/>
    <property type="match status" value="1"/>
</dbReference>
<feature type="domain" description="Integrase zinc-binding" evidence="1">
    <location>
        <begin position="46"/>
        <end position="83"/>
    </location>
</feature>
<dbReference type="PANTHER" id="PTHR37984:SF5">
    <property type="entry name" value="PROTEIN NYNRIN-LIKE"/>
    <property type="match status" value="1"/>
</dbReference>
<organism evidence="2">
    <name type="scientific">Tanacetum cinerariifolium</name>
    <name type="common">Dalmatian daisy</name>
    <name type="synonym">Chrysanthemum cinerariifolium</name>
    <dbReference type="NCBI Taxonomy" id="118510"/>
    <lineage>
        <taxon>Eukaryota</taxon>
        <taxon>Viridiplantae</taxon>
        <taxon>Streptophyta</taxon>
        <taxon>Embryophyta</taxon>
        <taxon>Tracheophyta</taxon>
        <taxon>Spermatophyta</taxon>
        <taxon>Magnoliopsida</taxon>
        <taxon>eudicotyledons</taxon>
        <taxon>Gunneridae</taxon>
        <taxon>Pentapetalae</taxon>
        <taxon>asterids</taxon>
        <taxon>campanulids</taxon>
        <taxon>Asterales</taxon>
        <taxon>Asteraceae</taxon>
        <taxon>Asteroideae</taxon>
        <taxon>Anthemideae</taxon>
        <taxon>Anthemidinae</taxon>
        <taxon>Tanacetum</taxon>
    </lineage>
</organism>